<dbReference type="SUPFAM" id="SSF56112">
    <property type="entry name" value="Protein kinase-like (PK-like)"/>
    <property type="match status" value="1"/>
</dbReference>
<keyword evidence="3" id="KW-1185">Reference proteome</keyword>
<evidence type="ECO:0000259" key="1">
    <source>
        <dbReference type="Pfam" id="PF01636"/>
    </source>
</evidence>
<dbReference type="AlphaFoldDB" id="A0A0P7BKL2"/>
<proteinExistence type="predicted"/>
<dbReference type="EMBL" id="LGTQ01000009">
    <property type="protein sequence ID" value="KPM47803.1"/>
    <property type="molecule type" value="Genomic_DNA"/>
</dbReference>
<dbReference type="OrthoDB" id="526037at2"/>
<organism evidence="2 3">
    <name type="scientific">Jiulongibacter sediminis</name>
    <dbReference type="NCBI Taxonomy" id="1605367"/>
    <lineage>
        <taxon>Bacteria</taxon>
        <taxon>Pseudomonadati</taxon>
        <taxon>Bacteroidota</taxon>
        <taxon>Cytophagia</taxon>
        <taxon>Cytophagales</taxon>
        <taxon>Leadbetterellaceae</taxon>
        <taxon>Jiulongibacter</taxon>
    </lineage>
</organism>
<name>A0A0P7BKL2_9BACT</name>
<evidence type="ECO:0000313" key="2">
    <source>
        <dbReference type="EMBL" id="KPM47803.1"/>
    </source>
</evidence>
<dbReference type="RefSeq" id="WP_055148188.1">
    <property type="nucleotide sequence ID" value="NZ_JXSZ01000009.1"/>
</dbReference>
<evidence type="ECO:0000313" key="3">
    <source>
        <dbReference type="Proteomes" id="UP000050454"/>
    </source>
</evidence>
<dbReference type="PANTHER" id="PTHR21064:SF5">
    <property type="entry name" value="SLR1880 PROTEIN"/>
    <property type="match status" value="1"/>
</dbReference>
<gene>
    <name evidence="2" type="ORF">AFM12_11130</name>
</gene>
<feature type="domain" description="Aminoglycoside phosphotransferase" evidence="1">
    <location>
        <begin position="18"/>
        <end position="274"/>
    </location>
</feature>
<accession>A0A0P7BKL2</accession>
<dbReference type="Gene3D" id="3.90.1200.10">
    <property type="match status" value="1"/>
</dbReference>
<reference evidence="2 3" key="1">
    <citation type="submission" date="2015-07" db="EMBL/GenBank/DDBJ databases">
        <title>The draft genome sequence of Leadbetterella sp. JN14-9.</title>
        <authorList>
            <person name="Liu Y."/>
            <person name="Du J."/>
            <person name="Shao Z."/>
        </authorList>
    </citation>
    <scope>NUCLEOTIDE SEQUENCE [LARGE SCALE GENOMIC DNA]</scope>
    <source>
        <strain evidence="2 3">JN14-9</strain>
    </source>
</reference>
<comment type="caution">
    <text evidence="2">The sequence shown here is derived from an EMBL/GenBank/DDBJ whole genome shotgun (WGS) entry which is preliminary data.</text>
</comment>
<dbReference type="InterPro" id="IPR011009">
    <property type="entry name" value="Kinase-like_dom_sf"/>
</dbReference>
<dbReference type="PANTHER" id="PTHR21064">
    <property type="entry name" value="AMINOGLYCOSIDE PHOSPHOTRANSFERASE DOMAIN-CONTAINING PROTEIN-RELATED"/>
    <property type="match status" value="1"/>
</dbReference>
<protein>
    <recommendedName>
        <fullName evidence="1">Aminoglycoside phosphotransferase domain-containing protein</fullName>
    </recommendedName>
</protein>
<dbReference type="InterPro" id="IPR002575">
    <property type="entry name" value="Aminoglycoside_PTrfase"/>
</dbReference>
<dbReference type="Proteomes" id="UP000050454">
    <property type="component" value="Unassembled WGS sequence"/>
</dbReference>
<dbReference type="InterPro" id="IPR050249">
    <property type="entry name" value="Pseudomonas-type_ThrB"/>
</dbReference>
<dbReference type="STRING" id="1605367.AFM12_11130"/>
<sequence>MKAGILDNWIDVSEEIELKRFGSGHIHQTFLVKIRNKPSYILQKLNTSIFGLPEVISKNIELASDFLSKKDPDYRFPGAELTRSGEPLLIENGEHWRLSRFIENSYSPDVLESPQQAFEAAKAFGKLSRLLHGIPMDGFQETIPDFHNLHFRYFQFEQAIVNTSSQRLKKAEELVEFYKDQKTLVDVFDKINSDNLLPPRIQHHDTKINNVLFDNKTHKALAVCDLDTLMPGYFISDLGDMIRTYTSAENEDSTRWNEVKIRTPFLEALLQGYLSEMENVLTTDERYYLSYAGEFMIYMQGLRFLSDYLNGDIYYPVKYEQHNYDRAKNQMILLQNYQEGYSRNFFEEILQKKD</sequence>
<dbReference type="Pfam" id="PF01636">
    <property type="entry name" value="APH"/>
    <property type="match status" value="1"/>
</dbReference>